<dbReference type="SUPFAM" id="SSF53901">
    <property type="entry name" value="Thiolase-like"/>
    <property type="match status" value="1"/>
</dbReference>
<dbReference type="InterPro" id="IPR001242">
    <property type="entry name" value="Condensation_dom"/>
</dbReference>
<dbReference type="FunFam" id="3.40.50.980:FF:000002">
    <property type="entry name" value="Enterobactin synthetase component F"/>
    <property type="match status" value="1"/>
</dbReference>
<dbReference type="InterPro" id="IPR045851">
    <property type="entry name" value="AMP-bd_C_sf"/>
</dbReference>
<dbReference type="KEGG" id="slom:PXH66_02475"/>
<dbReference type="InterPro" id="IPR014030">
    <property type="entry name" value="Ketoacyl_synth_N"/>
</dbReference>
<dbReference type="InterPro" id="IPR032821">
    <property type="entry name" value="PKS_assoc"/>
</dbReference>
<dbReference type="EMBL" id="CP119075">
    <property type="protein sequence ID" value="WED65711.1"/>
    <property type="molecule type" value="Genomic_DNA"/>
</dbReference>
<keyword evidence="3" id="KW-0597">Phosphoprotein</keyword>
<dbReference type="Pfam" id="PF00550">
    <property type="entry name" value="PP-binding"/>
    <property type="match status" value="2"/>
</dbReference>
<feature type="region of interest" description="Disordered" evidence="7">
    <location>
        <begin position="2268"/>
        <end position="2300"/>
    </location>
</feature>
<dbReference type="SUPFAM" id="SSF47336">
    <property type="entry name" value="ACP-like"/>
    <property type="match status" value="2"/>
</dbReference>
<dbReference type="Pfam" id="PF00668">
    <property type="entry name" value="Condensation"/>
    <property type="match status" value="1"/>
</dbReference>
<evidence type="ECO:0000256" key="4">
    <source>
        <dbReference type="ARBA" id="ARBA00022679"/>
    </source>
</evidence>
<feature type="domain" description="Ketosynthase family 3 (KS3)" evidence="9">
    <location>
        <begin position="36"/>
        <end position="463"/>
    </location>
</feature>
<dbReference type="Pfam" id="PF16197">
    <property type="entry name" value="KAsynt_C_assoc"/>
    <property type="match status" value="1"/>
</dbReference>
<dbReference type="InterPro" id="IPR049552">
    <property type="entry name" value="PKS_DH_N"/>
</dbReference>
<keyword evidence="4" id="KW-0808">Transferase</keyword>
<dbReference type="Pfam" id="PF14765">
    <property type="entry name" value="PS-DH"/>
    <property type="match status" value="1"/>
</dbReference>
<dbReference type="InterPro" id="IPR009081">
    <property type="entry name" value="PP-bd_ACP"/>
</dbReference>
<dbReference type="CDD" id="cd00833">
    <property type="entry name" value="PKS"/>
    <property type="match status" value="1"/>
</dbReference>
<dbReference type="Pfam" id="PF00109">
    <property type="entry name" value="ketoacyl-synt"/>
    <property type="match status" value="1"/>
</dbReference>
<sequence>MPPPSSSSSSASPLRRALQAIETLEARLEAQRRSIHEPIAVVGIGCRFPGGADSPAAFWELLREGRDAVTTVPTHRWDAEAFRAASSDIPARSVSRHGGFLTDLEQFDPVFFGISPREAARMDPQHRLLLEVTHEALTAAGQSPDRRARRNTGVFLGITSTEYGSLQHNADGDAALDTYHLTGNALNTAAGRIAFVCGLHGPTLAVDTACSSSLTALHLACHSLRTRECDSAVAAGVNALLSPWGHIALSRGQVLSPTGRARTFDAAADGMVRGEGCGAVVLKRLSDAERDGDAILAVVRGSAINQDGPSSGLTVPHGPAQEQLLRDALTRAGLQPSDIDYIEAHGTGTSLGDPIEVGALGRVFASGRTTACPLRLGSVKTNLGHLESAAGMAGFIKTILALHHEALPPHLHFDTPSPQIDWQGDRIVVPTKLTPWPRHDRPRRAGLSAFGFSGTNVHVVIEEGPRAPADPDRGLHGGDPGYQRQYFPLPVPCEPEELVPEDFPLRRIEVPGTDDAHWELALTTQSPAWLQDHKVFGNVVFPAAAWLELARRIGAASGKPGLRDGHLSRALMIPARTRWILQGVLRPDGAVEIFARVGSRGPWTSHFTGRVTHEPDATGDEPMPARPPATGDLSADFYADYRARGLDYGPCFQGVRALWPAVGEVVAVVQLPGALHHGAAAADSLHPALIDACFQAAGKSFGQEDSSEEVYLPVSIASWQIVSDAIEGHAELTLHASSQVDADGANVSFTLHDAHNRLVAKLTGMRLQRASAQVLRQQSEPVVPLDWIYTIEAIPAPLDAETPTTKLSGNWLLVAPESVSTDALVAAFEQAGADLTAATAYSPGNWAGVVVQAEASDTPDTAKTVGPTLTTLQALSTTTTPVWILTGDPAVHPAAAAVWGLARVAQSELAPLPVRLIGAEAFSPSRLIAELGAAGRENQILHRATGRYVPRLQPWRDNGNGGDSFALSPDRTYLITGGLGGLGRLAAAWLIHHGARHLALVGRRSPSADAAAEIEQWRKDGITVFTPSLDLCLPNDVAQLATITPTIGGVIHAAGTIADASIASQSPESFRSVAAAKTVAASLLAPALSAAELEFWITFSSSAAVLGTPGQANYAAANAWLDAFKPPARRHLVVAWGPWSVGLGAAVGDRYAARGICNIEPRQGFALLERLITSHTSTATVLPINWTRFFGQLPSGAAIPLLDNLRPASAAAHVPVATSAKLTDPAEIRAQLPTLLRREVARILRVDPDRLADDRALTLQGLDSLMAVELRHAVQQGTGIDVAAVVFLDDTPLGKLAAILAQRIEATSTDAARVPEHPALSQGQSALWFLHQTDPASAAYNTAFALRLRGAVQAPRLQQIFTQLLRRHPQLRARFPRREGVPTVESAPVATPAFELIDADGWTADQLTQAVASDYNRPFDLAQDTLLRVSVYLNSGDNEAVLLCTIHHIVTDAWTNWLLLDEFTRLYAEASHGTPAELAPLTTTYGDFVAWQNDYLDGAEGAAAWAFWERTLAGPLPVLALPTDHVRPAVLTPRGASVPLALPTSLFDRLQALAQSQGTTAFNLLLTAWQVWLHRHTGQDDIIVGSPTAGRSQPGFTRVAGYFVNPVPFRTTLRPEQTFLDLLAATRRTSLAALAHADFPLPLLVEKLKLSRDPRRPALFQNLFVFQKPQERADITTSGEVPCGDLTIAEFPLAQMEGQFELTLEVFAGGGGSLKYNTALFTAETATRFATRFRTLLEAIVTRPETTIDQLEMLDAAERTLVTETWNHTAPEFSCEHTLAELLLAQAERTPNAPALTFGDTTLSYRELHAQAGRLAHALQTAGVRPDGLVGVCAERSVELVVALLGTVLAGGAYVPLDPSYPEERLAFMHADSGVQLVLTTNALADAWTARGAQVLVLDQSTADSAAKSSGPALPSDLTPDRAAYLIYTSGSTGRPKGALNTHRAIVNRLRWMQAEYPLGHDDVVMQKTPFSFDVSVWEFFWPLLTGARLVVARPGGHQDPAYLVDLIRRERVTTLHFVPSMLQLFTEASGIEDCASLRRVICSGEAMPADLPPRFFARHSSAELHNLYGPTEAAVDVTYWACHRDAVPGPVPIGRPVARTQVYVLDSCGAPVPIGVAGELHLGGVQLMRGYHNRPDLNAEKLIPNPFSTSAQARLYRTGDLVRWRSDGALDYLGRIDGQVKLRGFRIELGEIESVLTAQTTIREAAVILREDQPGDPRLTAYVVATDSAHPPEVNELRRALREKLPDYMVPAAFVVLPRLPLSPNGKLDRRALPASTPEFAAPISRRGDQGGPASPSEQRLAAHWRELLGHDRFGPEDNFFDLGGHSLHLGRLHARLQSEGTPDLQLVELFQYSTIRSLAQRLDALTGDSSPPEPANSRLSAPRRDPLRDQRARRRAARALE</sequence>
<feature type="region of interest" description="C-terminal hotdog fold" evidence="6">
    <location>
        <begin position="629"/>
        <end position="776"/>
    </location>
</feature>
<accession>A0AAE9ZY32</accession>
<keyword evidence="2" id="KW-0596">Phosphopantetheine</keyword>
<proteinExistence type="predicted"/>
<dbReference type="Gene3D" id="3.30.300.30">
    <property type="match status" value="1"/>
</dbReference>
<dbReference type="InterPro" id="IPR020806">
    <property type="entry name" value="PKS_PP-bd"/>
</dbReference>
<dbReference type="FunFam" id="3.30.300.30:FF:000010">
    <property type="entry name" value="Enterobactin synthetase component F"/>
    <property type="match status" value="1"/>
</dbReference>
<evidence type="ECO:0000256" key="1">
    <source>
        <dbReference type="ARBA" id="ARBA00001957"/>
    </source>
</evidence>
<dbReference type="Gene3D" id="3.40.50.720">
    <property type="entry name" value="NAD(P)-binding Rossmann-like Domain"/>
    <property type="match status" value="1"/>
</dbReference>
<dbReference type="SMART" id="SM00823">
    <property type="entry name" value="PKS_PP"/>
    <property type="match status" value="2"/>
</dbReference>
<gene>
    <name evidence="11" type="ORF">PXH66_02475</name>
</gene>
<evidence type="ECO:0000256" key="7">
    <source>
        <dbReference type="SAM" id="MobiDB-lite"/>
    </source>
</evidence>
<dbReference type="PROSITE" id="PS52019">
    <property type="entry name" value="PKS_MFAS_DH"/>
    <property type="match status" value="1"/>
</dbReference>
<feature type="region of interest" description="Disordered" evidence="7">
    <location>
        <begin position="2366"/>
        <end position="2403"/>
    </location>
</feature>
<evidence type="ECO:0000256" key="3">
    <source>
        <dbReference type="ARBA" id="ARBA00022553"/>
    </source>
</evidence>
<dbReference type="InterPro" id="IPR057326">
    <property type="entry name" value="KR_dom"/>
</dbReference>
<evidence type="ECO:0000313" key="12">
    <source>
        <dbReference type="Proteomes" id="UP001218638"/>
    </source>
</evidence>
<reference evidence="11" key="1">
    <citation type="submission" date="2023-03" db="EMBL/GenBank/DDBJ databases">
        <title>Lomoglobus Profundus gen. nov., sp. nov., a novel member of the phylum Verrucomicrobia, isolated from deep-marine sediment of South China Sea.</title>
        <authorList>
            <person name="Ahmad T."/>
            <person name="Ishaq S.E."/>
            <person name="Wang F."/>
        </authorList>
    </citation>
    <scope>NUCLEOTIDE SEQUENCE</scope>
    <source>
        <strain evidence="11">LMO-M01</strain>
    </source>
</reference>
<organism evidence="11 12">
    <name type="scientific">Synoicihabitans lomoniglobus</name>
    <dbReference type="NCBI Taxonomy" id="2909285"/>
    <lineage>
        <taxon>Bacteria</taxon>
        <taxon>Pseudomonadati</taxon>
        <taxon>Verrucomicrobiota</taxon>
        <taxon>Opitutia</taxon>
        <taxon>Opitutales</taxon>
        <taxon>Opitutaceae</taxon>
        <taxon>Synoicihabitans</taxon>
    </lineage>
</organism>
<dbReference type="SUPFAM" id="SSF52777">
    <property type="entry name" value="CoA-dependent acyltransferases"/>
    <property type="match status" value="2"/>
</dbReference>
<dbReference type="Proteomes" id="UP001218638">
    <property type="component" value="Chromosome"/>
</dbReference>
<dbReference type="Pfam" id="PF02801">
    <property type="entry name" value="Ketoacyl-synt_C"/>
    <property type="match status" value="1"/>
</dbReference>
<dbReference type="PROSITE" id="PS00455">
    <property type="entry name" value="AMP_BINDING"/>
    <property type="match status" value="1"/>
</dbReference>
<feature type="active site" description="Proton acceptor; for dehydratase activity" evidence="6">
    <location>
        <position position="533"/>
    </location>
</feature>
<dbReference type="InterPro" id="IPR049551">
    <property type="entry name" value="PKS_DH_C"/>
</dbReference>
<dbReference type="InterPro" id="IPR020807">
    <property type="entry name" value="PKS_DH"/>
</dbReference>
<dbReference type="PROSITE" id="PS00606">
    <property type="entry name" value="KS3_1"/>
    <property type="match status" value="1"/>
</dbReference>
<dbReference type="RefSeq" id="WP_330930241.1">
    <property type="nucleotide sequence ID" value="NZ_CP119075.1"/>
</dbReference>
<dbReference type="Pfam" id="PF08659">
    <property type="entry name" value="KR"/>
    <property type="match status" value="1"/>
</dbReference>
<comment type="cofactor">
    <cofactor evidence="1">
        <name>pantetheine 4'-phosphate</name>
        <dbReference type="ChEBI" id="CHEBI:47942"/>
    </cofactor>
</comment>
<dbReference type="PROSITE" id="PS50075">
    <property type="entry name" value="CARRIER"/>
    <property type="match status" value="2"/>
</dbReference>
<dbReference type="Gene3D" id="3.40.47.10">
    <property type="match status" value="1"/>
</dbReference>
<evidence type="ECO:0000259" key="9">
    <source>
        <dbReference type="PROSITE" id="PS52004"/>
    </source>
</evidence>
<dbReference type="Pfam" id="PF13193">
    <property type="entry name" value="AMP-binding_C"/>
    <property type="match status" value="1"/>
</dbReference>
<dbReference type="InterPro" id="IPR014031">
    <property type="entry name" value="Ketoacyl_synth_C"/>
</dbReference>
<dbReference type="SMART" id="SM00825">
    <property type="entry name" value="PKS_KS"/>
    <property type="match status" value="1"/>
</dbReference>
<dbReference type="InterPro" id="IPR010071">
    <property type="entry name" value="AA_adenyl_dom"/>
</dbReference>
<dbReference type="SUPFAM" id="SSF51735">
    <property type="entry name" value="NAD(P)-binding Rossmann-fold domains"/>
    <property type="match status" value="2"/>
</dbReference>
<dbReference type="Pfam" id="PF21089">
    <property type="entry name" value="PKS_DH_N"/>
    <property type="match status" value="1"/>
</dbReference>
<dbReference type="InterPro" id="IPR023213">
    <property type="entry name" value="CAT-like_dom_sf"/>
</dbReference>
<dbReference type="GO" id="GO:0004315">
    <property type="term" value="F:3-oxoacyl-[acyl-carrier-protein] synthase activity"/>
    <property type="evidence" value="ECO:0007669"/>
    <property type="project" value="InterPro"/>
</dbReference>
<dbReference type="GO" id="GO:0031177">
    <property type="term" value="F:phosphopantetheine binding"/>
    <property type="evidence" value="ECO:0007669"/>
    <property type="project" value="InterPro"/>
</dbReference>
<dbReference type="SMART" id="SM00822">
    <property type="entry name" value="PKS_KR"/>
    <property type="match status" value="1"/>
</dbReference>
<dbReference type="InterPro" id="IPR016039">
    <property type="entry name" value="Thiolase-like"/>
</dbReference>
<dbReference type="GO" id="GO:0004312">
    <property type="term" value="F:fatty acid synthase activity"/>
    <property type="evidence" value="ECO:0007669"/>
    <property type="project" value="TreeGrafter"/>
</dbReference>
<dbReference type="CDD" id="cd17646">
    <property type="entry name" value="A_NRPS_AB3403-like"/>
    <property type="match status" value="1"/>
</dbReference>
<dbReference type="GO" id="GO:0044550">
    <property type="term" value="P:secondary metabolite biosynthetic process"/>
    <property type="evidence" value="ECO:0007669"/>
    <property type="project" value="UniProtKB-ARBA"/>
</dbReference>
<dbReference type="InterPro" id="IPR036291">
    <property type="entry name" value="NAD(P)-bd_dom_sf"/>
</dbReference>
<dbReference type="Gene3D" id="3.10.129.110">
    <property type="entry name" value="Polyketide synthase dehydratase"/>
    <property type="match status" value="1"/>
</dbReference>
<feature type="domain" description="Carrier" evidence="8">
    <location>
        <begin position="1227"/>
        <end position="1304"/>
    </location>
</feature>
<dbReference type="InterPro" id="IPR036736">
    <property type="entry name" value="ACP-like_sf"/>
</dbReference>
<comment type="function">
    <text evidence="5">Involved in production of the polyketide antibiotic thailandamide.</text>
</comment>
<feature type="active site" description="Proton donor; for dehydratase activity" evidence="6">
    <location>
        <position position="691"/>
    </location>
</feature>
<dbReference type="CDD" id="cd19531">
    <property type="entry name" value="LCL_NRPS-like"/>
    <property type="match status" value="1"/>
</dbReference>
<dbReference type="GO" id="GO:0006633">
    <property type="term" value="P:fatty acid biosynthetic process"/>
    <property type="evidence" value="ECO:0007669"/>
    <property type="project" value="InterPro"/>
</dbReference>
<dbReference type="PANTHER" id="PTHR43775">
    <property type="entry name" value="FATTY ACID SYNTHASE"/>
    <property type="match status" value="1"/>
</dbReference>
<dbReference type="InterPro" id="IPR000873">
    <property type="entry name" value="AMP-dep_synth/lig_dom"/>
</dbReference>
<feature type="region of interest" description="N-terminal hotdog fold" evidence="6">
    <location>
        <begin position="501"/>
        <end position="618"/>
    </location>
</feature>
<dbReference type="PANTHER" id="PTHR43775:SF37">
    <property type="entry name" value="SI:DKEY-61P9.11"/>
    <property type="match status" value="1"/>
</dbReference>
<dbReference type="Pfam" id="PF00501">
    <property type="entry name" value="AMP-binding"/>
    <property type="match status" value="1"/>
</dbReference>
<dbReference type="NCBIfam" id="TIGR01733">
    <property type="entry name" value="AA-adenyl-dom"/>
    <property type="match status" value="1"/>
</dbReference>
<dbReference type="InterPro" id="IPR050091">
    <property type="entry name" value="PKS_NRPS_Biosynth_Enz"/>
</dbReference>
<evidence type="ECO:0000259" key="8">
    <source>
        <dbReference type="PROSITE" id="PS50075"/>
    </source>
</evidence>
<dbReference type="SUPFAM" id="SSF56801">
    <property type="entry name" value="Acetyl-CoA synthetase-like"/>
    <property type="match status" value="1"/>
</dbReference>
<evidence type="ECO:0000313" key="11">
    <source>
        <dbReference type="EMBL" id="WED65711.1"/>
    </source>
</evidence>
<dbReference type="Gene3D" id="3.30.559.30">
    <property type="entry name" value="Nonribosomal peptide synthetase, condensation domain"/>
    <property type="match status" value="1"/>
</dbReference>
<keyword evidence="12" id="KW-1185">Reference proteome</keyword>
<dbReference type="InterPro" id="IPR018201">
    <property type="entry name" value="Ketoacyl_synth_AS"/>
</dbReference>
<evidence type="ECO:0000259" key="10">
    <source>
        <dbReference type="PROSITE" id="PS52019"/>
    </source>
</evidence>
<dbReference type="InterPro" id="IPR013968">
    <property type="entry name" value="PKS_KR"/>
</dbReference>
<dbReference type="InterPro" id="IPR042104">
    <property type="entry name" value="PKS_dehydratase_sf"/>
</dbReference>
<dbReference type="InterPro" id="IPR049900">
    <property type="entry name" value="PKS_mFAS_DH"/>
</dbReference>
<dbReference type="InterPro" id="IPR020841">
    <property type="entry name" value="PKS_Beta-ketoAc_synthase_dom"/>
</dbReference>
<feature type="domain" description="Carrier" evidence="8">
    <location>
        <begin position="2293"/>
        <end position="2368"/>
    </location>
</feature>
<dbReference type="PROSITE" id="PS52004">
    <property type="entry name" value="KS3_2"/>
    <property type="match status" value="1"/>
</dbReference>
<protein>
    <submittedName>
        <fullName evidence="11">Amino acid adenylation domain-containing protein</fullName>
    </submittedName>
</protein>
<dbReference type="InterPro" id="IPR020845">
    <property type="entry name" value="AMP-binding_CS"/>
</dbReference>
<dbReference type="Gene3D" id="1.10.1200.10">
    <property type="entry name" value="ACP-like"/>
    <property type="match status" value="2"/>
</dbReference>
<evidence type="ECO:0000256" key="5">
    <source>
        <dbReference type="ARBA" id="ARBA00054155"/>
    </source>
</evidence>
<dbReference type="Gene3D" id="3.40.50.980">
    <property type="match status" value="2"/>
</dbReference>
<dbReference type="SMART" id="SM00826">
    <property type="entry name" value="PKS_DH"/>
    <property type="match status" value="1"/>
</dbReference>
<feature type="compositionally biased region" description="Basic residues" evidence="7">
    <location>
        <begin position="2393"/>
        <end position="2403"/>
    </location>
</feature>
<dbReference type="GO" id="GO:0043041">
    <property type="term" value="P:amino acid activation for nonribosomal peptide biosynthetic process"/>
    <property type="evidence" value="ECO:0007669"/>
    <property type="project" value="UniProtKB-ARBA"/>
</dbReference>
<evidence type="ECO:0000256" key="2">
    <source>
        <dbReference type="ARBA" id="ARBA00022450"/>
    </source>
</evidence>
<feature type="domain" description="PKS/mFAS DH" evidence="10">
    <location>
        <begin position="501"/>
        <end position="776"/>
    </location>
</feature>
<dbReference type="Gene3D" id="3.30.559.10">
    <property type="entry name" value="Chloramphenicol acetyltransferase-like domain"/>
    <property type="match status" value="1"/>
</dbReference>
<dbReference type="FunFam" id="3.40.50.12780:FF:000012">
    <property type="entry name" value="Non-ribosomal peptide synthetase"/>
    <property type="match status" value="1"/>
</dbReference>
<name>A0AAE9ZY32_9BACT</name>
<dbReference type="InterPro" id="IPR025110">
    <property type="entry name" value="AMP-bd_C"/>
</dbReference>
<dbReference type="FunFam" id="3.40.47.10:FF:000019">
    <property type="entry name" value="Polyketide synthase type I"/>
    <property type="match status" value="1"/>
</dbReference>
<evidence type="ECO:0000256" key="6">
    <source>
        <dbReference type="PROSITE-ProRule" id="PRU01363"/>
    </source>
</evidence>
<dbReference type="Gene3D" id="2.30.38.10">
    <property type="entry name" value="Luciferase, Domain 3"/>
    <property type="match status" value="1"/>
</dbReference>